<dbReference type="PANTHER" id="PTHR37512">
    <property type="entry name" value="TRIFUNCTIONAL NAD BIOSYNTHESIS/REGULATOR PROTEIN NADR"/>
    <property type="match status" value="1"/>
</dbReference>
<dbReference type="Gene3D" id="3.40.50.300">
    <property type="entry name" value="P-loop containing nucleotide triphosphate hydrolases"/>
    <property type="match status" value="1"/>
</dbReference>
<dbReference type="InterPro" id="IPR027417">
    <property type="entry name" value="P-loop_NTPase"/>
</dbReference>
<dbReference type="RefSeq" id="WP_184202324.1">
    <property type="nucleotide sequence ID" value="NZ_JACIIV010000029.1"/>
</dbReference>
<organism evidence="2 3">
    <name type="scientific">Polymorphobacter multimanifer</name>
    <dbReference type="NCBI Taxonomy" id="1070431"/>
    <lineage>
        <taxon>Bacteria</taxon>
        <taxon>Pseudomonadati</taxon>
        <taxon>Pseudomonadota</taxon>
        <taxon>Alphaproteobacteria</taxon>
        <taxon>Sphingomonadales</taxon>
        <taxon>Sphingosinicellaceae</taxon>
        <taxon>Polymorphobacter</taxon>
    </lineage>
</organism>
<dbReference type="PANTHER" id="PTHR37512:SF1">
    <property type="entry name" value="NADR_TTD14 AAA DOMAIN-CONTAINING PROTEIN"/>
    <property type="match status" value="1"/>
</dbReference>
<dbReference type="GO" id="GO:0016301">
    <property type="term" value="F:kinase activity"/>
    <property type="evidence" value="ECO:0007669"/>
    <property type="project" value="UniProtKB-KW"/>
</dbReference>
<proteinExistence type="predicted"/>
<keyword evidence="3" id="KW-1185">Reference proteome</keyword>
<dbReference type="InterPro" id="IPR052735">
    <property type="entry name" value="NAD_biosynth-regulator"/>
</dbReference>
<sequence>MNIPRICLTGVESTGKSTLAPRLAAHFGGMVMPEFGRTHAELFGTDFTPDVLLAIAHGHRAGLAAIEAMAPRLIIEDTDIVTTAAWARMLHGGSTLLAKIPATAGLYLLFAPDVPFIADGTRQFGGADRKRFQAMIEAEFEERRITPVPIGGDFEAREAQAIAAIQNWLLHTPMPGA</sequence>
<protein>
    <submittedName>
        <fullName evidence="2">Nicotinamide riboside kinase</fullName>
    </submittedName>
</protein>
<keyword evidence="2" id="KW-0418">Kinase</keyword>
<gene>
    <name evidence="2" type="ORF">FHS79_003192</name>
</gene>
<dbReference type="SUPFAM" id="SSF52540">
    <property type="entry name" value="P-loop containing nucleoside triphosphate hydrolases"/>
    <property type="match status" value="1"/>
</dbReference>
<keyword evidence="2" id="KW-0808">Transferase</keyword>
<dbReference type="EMBL" id="JACIIV010000029">
    <property type="protein sequence ID" value="MBB6228994.1"/>
    <property type="molecule type" value="Genomic_DNA"/>
</dbReference>
<dbReference type="Pfam" id="PF13521">
    <property type="entry name" value="AAA_28"/>
    <property type="match status" value="1"/>
</dbReference>
<evidence type="ECO:0000259" key="1">
    <source>
        <dbReference type="Pfam" id="PF13521"/>
    </source>
</evidence>
<dbReference type="Proteomes" id="UP000538147">
    <property type="component" value="Unassembled WGS sequence"/>
</dbReference>
<dbReference type="InterPro" id="IPR038727">
    <property type="entry name" value="NadR/Ttd14_AAA_dom"/>
</dbReference>
<name>A0A841L8W3_9SPHN</name>
<comment type="caution">
    <text evidence="2">The sequence shown here is derived from an EMBL/GenBank/DDBJ whole genome shotgun (WGS) entry which is preliminary data.</text>
</comment>
<reference evidence="2 3" key="1">
    <citation type="submission" date="2020-08" db="EMBL/GenBank/DDBJ databases">
        <title>Genomic Encyclopedia of Type Strains, Phase IV (KMG-IV): sequencing the most valuable type-strain genomes for metagenomic binning, comparative biology and taxonomic classification.</title>
        <authorList>
            <person name="Goeker M."/>
        </authorList>
    </citation>
    <scope>NUCLEOTIDE SEQUENCE [LARGE SCALE GENOMIC DNA]</scope>
    <source>
        <strain evidence="2 3">DSM 102189</strain>
    </source>
</reference>
<feature type="domain" description="NadR/Ttd14 AAA" evidence="1">
    <location>
        <begin position="5"/>
        <end position="157"/>
    </location>
</feature>
<evidence type="ECO:0000313" key="3">
    <source>
        <dbReference type="Proteomes" id="UP000538147"/>
    </source>
</evidence>
<accession>A0A841L8W3</accession>
<evidence type="ECO:0000313" key="2">
    <source>
        <dbReference type="EMBL" id="MBB6228994.1"/>
    </source>
</evidence>
<dbReference type="AlphaFoldDB" id="A0A841L8W3"/>